<feature type="transmembrane region" description="Helical" evidence="7">
    <location>
        <begin position="312"/>
        <end position="337"/>
    </location>
</feature>
<name>A0A5C3QSA5_9AGAR</name>
<feature type="domain" description="Major facilitator superfamily (MFS) profile" evidence="8">
    <location>
        <begin position="52"/>
        <end position="542"/>
    </location>
</feature>
<evidence type="ECO:0000256" key="3">
    <source>
        <dbReference type="ARBA" id="ARBA00022448"/>
    </source>
</evidence>
<feature type="transmembrane region" description="Helical" evidence="7">
    <location>
        <begin position="52"/>
        <end position="75"/>
    </location>
</feature>
<keyword evidence="10" id="KW-1185">Reference proteome</keyword>
<evidence type="ECO:0000256" key="2">
    <source>
        <dbReference type="ARBA" id="ARBA00008335"/>
    </source>
</evidence>
<keyword evidence="3" id="KW-0813">Transport</keyword>
<evidence type="ECO:0000256" key="7">
    <source>
        <dbReference type="SAM" id="Phobius"/>
    </source>
</evidence>
<dbReference type="GO" id="GO:0015174">
    <property type="term" value="F:basic amino acid transmembrane transporter activity"/>
    <property type="evidence" value="ECO:0007669"/>
    <property type="project" value="TreeGrafter"/>
</dbReference>
<dbReference type="STRING" id="1884261.A0A5C3QSA5"/>
<protein>
    <submittedName>
        <fullName evidence="9">MFS general substrate transporter</fullName>
    </submittedName>
</protein>
<dbReference type="GO" id="GO:0000329">
    <property type="term" value="C:fungal-type vacuole membrane"/>
    <property type="evidence" value="ECO:0007669"/>
    <property type="project" value="TreeGrafter"/>
</dbReference>
<feature type="transmembrane region" description="Helical" evidence="7">
    <location>
        <begin position="404"/>
        <end position="427"/>
    </location>
</feature>
<sequence length="553" mass="58787">MSDQEEPLLRPGANASQASYDAIPSNNNAAPSAGEQAECLGQGKSRAEILKLLLPVAVGIFLAALDSTVVVSTYASIGSDFNQLQNTSWIATAYLLTMTAFQPLYGKLSDIFGRKHTLLFAYLMFAAGNLWCGSSRSLEELIAARAFTGIGGGGMTTVVSIMMSDVIPIRSRGTWQGVINIIFTTGSTAGAPLGGFLVDSIGWRWAFLAQVPAILVAFSVVVIVLDLPATQTTETWRVKLARVDFLGSFSLVLTVFFLLLTLDRGGNVSWTDTLTLSSFASFLAFALIFVLVESCFAKEPLAPKRILLGRNFFPSFLCNFFGMACALSLVFYVSLYLQVVANKSAHEAGLYIIPAIVMQLAGSLGGGLVIQTTGDFYWVTVVGETMLFVGSAMVAGASGSGAGWLAVLLTGFIIGSTGNSSGITTSLVSLIANAGPANQSIATAGSYLYRSMGSVLGLSIGSTLIQQTLRSSLRTSLAGREDIDIIAKRVRESLAYLDELDPSTRRIVVSSYERALFIAFCFTTLMGFCAAVSSLFVKAKALEHKKVGDDRTP</sequence>
<dbReference type="OrthoDB" id="3437016at2759"/>
<keyword evidence="6 7" id="KW-0472">Membrane</keyword>
<dbReference type="Gene3D" id="1.20.1250.20">
    <property type="entry name" value="MFS general substrate transporter like domains"/>
    <property type="match status" value="1"/>
</dbReference>
<dbReference type="PANTHER" id="PTHR23501:SF84">
    <property type="entry name" value="VACUOLAR MEMBRANE AMINO ACID UPTAKE TRANSPORTER FNX2"/>
    <property type="match status" value="1"/>
</dbReference>
<feature type="transmembrane region" description="Helical" evidence="7">
    <location>
        <begin position="376"/>
        <end position="397"/>
    </location>
</feature>
<feature type="transmembrane region" description="Helical" evidence="7">
    <location>
        <begin position="274"/>
        <end position="292"/>
    </location>
</feature>
<evidence type="ECO:0000256" key="5">
    <source>
        <dbReference type="ARBA" id="ARBA00022989"/>
    </source>
</evidence>
<evidence type="ECO:0000256" key="6">
    <source>
        <dbReference type="ARBA" id="ARBA00023136"/>
    </source>
</evidence>
<dbReference type="AlphaFoldDB" id="A0A5C3QSA5"/>
<evidence type="ECO:0000256" key="1">
    <source>
        <dbReference type="ARBA" id="ARBA00004127"/>
    </source>
</evidence>
<dbReference type="FunFam" id="1.20.1720.10:FF:000013">
    <property type="entry name" value="Related to multidrug resistance proteins"/>
    <property type="match status" value="1"/>
</dbReference>
<evidence type="ECO:0000313" key="9">
    <source>
        <dbReference type="EMBL" id="TFL04427.1"/>
    </source>
</evidence>
<feature type="transmembrane region" description="Helical" evidence="7">
    <location>
        <begin position="245"/>
        <end position="262"/>
    </location>
</feature>
<feature type="transmembrane region" description="Helical" evidence="7">
    <location>
        <begin position="117"/>
        <end position="136"/>
    </location>
</feature>
<feature type="transmembrane region" description="Helical" evidence="7">
    <location>
        <begin position="87"/>
        <end position="105"/>
    </location>
</feature>
<dbReference type="InterPro" id="IPR020846">
    <property type="entry name" value="MFS_dom"/>
</dbReference>
<dbReference type="PANTHER" id="PTHR23501">
    <property type="entry name" value="MAJOR FACILITATOR SUPERFAMILY"/>
    <property type="match status" value="1"/>
</dbReference>
<keyword evidence="4 7" id="KW-0812">Transmembrane</keyword>
<gene>
    <name evidence="9" type="ORF">BDV98DRAFT_316532</name>
</gene>
<dbReference type="SUPFAM" id="SSF103473">
    <property type="entry name" value="MFS general substrate transporter"/>
    <property type="match status" value="1"/>
</dbReference>
<keyword evidence="5 7" id="KW-1133">Transmembrane helix</keyword>
<evidence type="ECO:0000313" key="10">
    <source>
        <dbReference type="Proteomes" id="UP000305067"/>
    </source>
</evidence>
<reference evidence="9 10" key="1">
    <citation type="journal article" date="2019" name="Nat. Ecol. Evol.">
        <title>Megaphylogeny resolves global patterns of mushroom evolution.</title>
        <authorList>
            <person name="Varga T."/>
            <person name="Krizsan K."/>
            <person name="Foldi C."/>
            <person name="Dima B."/>
            <person name="Sanchez-Garcia M."/>
            <person name="Sanchez-Ramirez S."/>
            <person name="Szollosi G.J."/>
            <person name="Szarkandi J.G."/>
            <person name="Papp V."/>
            <person name="Albert L."/>
            <person name="Andreopoulos W."/>
            <person name="Angelini C."/>
            <person name="Antonin V."/>
            <person name="Barry K.W."/>
            <person name="Bougher N.L."/>
            <person name="Buchanan P."/>
            <person name="Buyck B."/>
            <person name="Bense V."/>
            <person name="Catcheside P."/>
            <person name="Chovatia M."/>
            <person name="Cooper J."/>
            <person name="Damon W."/>
            <person name="Desjardin D."/>
            <person name="Finy P."/>
            <person name="Geml J."/>
            <person name="Haridas S."/>
            <person name="Hughes K."/>
            <person name="Justo A."/>
            <person name="Karasinski D."/>
            <person name="Kautmanova I."/>
            <person name="Kiss B."/>
            <person name="Kocsube S."/>
            <person name="Kotiranta H."/>
            <person name="LaButti K.M."/>
            <person name="Lechner B.E."/>
            <person name="Liimatainen K."/>
            <person name="Lipzen A."/>
            <person name="Lukacs Z."/>
            <person name="Mihaltcheva S."/>
            <person name="Morgado L.N."/>
            <person name="Niskanen T."/>
            <person name="Noordeloos M.E."/>
            <person name="Ohm R.A."/>
            <person name="Ortiz-Santana B."/>
            <person name="Ovrebo C."/>
            <person name="Racz N."/>
            <person name="Riley R."/>
            <person name="Savchenko A."/>
            <person name="Shiryaev A."/>
            <person name="Soop K."/>
            <person name="Spirin V."/>
            <person name="Szebenyi C."/>
            <person name="Tomsovsky M."/>
            <person name="Tulloss R.E."/>
            <person name="Uehling J."/>
            <person name="Grigoriev I.V."/>
            <person name="Vagvolgyi C."/>
            <person name="Papp T."/>
            <person name="Martin F.M."/>
            <person name="Miettinen O."/>
            <person name="Hibbett D.S."/>
            <person name="Nagy L.G."/>
        </authorList>
    </citation>
    <scope>NUCLEOTIDE SEQUENCE [LARGE SCALE GENOMIC DNA]</scope>
    <source>
        <strain evidence="9 10">CBS 309.79</strain>
    </source>
</reference>
<dbReference type="EMBL" id="ML178818">
    <property type="protein sequence ID" value="TFL04427.1"/>
    <property type="molecule type" value="Genomic_DNA"/>
</dbReference>
<comment type="similarity">
    <text evidence="2">Belongs to the major facilitator superfamily.</text>
</comment>
<dbReference type="InterPro" id="IPR011701">
    <property type="entry name" value="MFS"/>
</dbReference>
<accession>A0A5C3QSA5</accession>
<evidence type="ECO:0000256" key="4">
    <source>
        <dbReference type="ARBA" id="ARBA00022692"/>
    </source>
</evidence>
<proteinExistence type="inferred from homology"/>
<dbReference type="InterPro" id="IPR036259">
    <property type="entry name" value="MFS_trans_sf"/>
</dbReference>
<feature type="transmembrane region" description="Helical" evidence="7">
    <location>
        <begin position="142"/>
        <end position="163"/>
    </location>
</feature>
<dbReference type="Proteomes" id="UP000305067">
    <property type="component" value="Unassembled WGS sequence"/>
</dbReference>
<dbReference type="PROSITE" id="PS50850">
    <property type="entry name" value="MFS"/>
    <property type="match status" value="1"/>
</dbReference>
<dbReference type="GO" id="GO:0012505">
    <property type="term" value="C:endomembrane system"/>
    <property type="evidence" value="ECO:0007669"/>
    <property type="project" value="UniProtKB-SubCell"/>
</dbReference>
<feature type="transmembrane region" description="Helical" evidence="7">
    <location>
        <begin position="205"/>
        <end position="225"/>
    </location>
</feature>
<feature type="transmembrane region" description="Helical" evidence="7">
    <location>
        <begin position="515"/>
        <end position="537"/>
    </location>
</feature>
<evidence type="ECO:0000259" key="8">
    <source>
        <dbReference type="PROSITE" id="PS50850"/>
    </source>
</evidence>
<feature type="transmembrane region" description="Helical" evidence="7">
    <location>
        <begin position="349"/>
        <end position="370"/>
    </location>
</feature>
<comment type="subcellular location">
    <subcellularLocation>
        <location evidence="1">Endomembrane system</location>
        <topology evidence="1">Multi-pass membrane protein</topology>
    </subcellularLocation>
</comment>
<dbReference type="Pfam" id="PF07690">
    <property type="entry name" value="MFS_1"/>
    <property type="match status" value="1"/>
</dbReference>
<organism evidence="9 10">
    <name type="scientific">Pterulicium gracile</name>
    <dbReference type="NCBI Taxonomy" id="1884261"/>
    <lineage>
        <taxon>Eukaryota</taxon>
        <taxon>Fungi</taxon>
        <taxon>Dikarya</taxon>
        <taxon>Basidiomycota</taxon>
        <taxon>Agaricomycotina</taxon>
        <taxon>Agaricomycetes</taxon>
        <taxon>Agaricomycetidae</taxon>
        <taxon>Agaricales</taxon>
        <taxon>Pleurotineae</taxon>
        <taxon>Pterulaceae</taxon>
        <taxon>Pterulicium</taxon>
    </lineage>
</organism>